<dbReference type="InterPro" id="IPR045203">
    <property type="entry name" value="RanGAP1/2"/>
</dbReference>
<gene>
    <name evidence="3" type="ORF">g.19375</name>
</gene>
<dbReference type="InterPro" id="IPR001611">
    <property type="entry name" value="Leu-rich_rpt"/>
</dbReference>
<evidence type="ECO:0000313" key="3">
    <source>
        <dbReference type="EMBL" id="JAT70286.1"/>
    </source>
</evidence>
<feature type="region of interest" description="Disordered" evidence="2">
    <location>
        <begin position="479"/>
        <end position="528"/>
    </location>
</feature>
<dbReference type="EMBL" id="GDKF01008336">
    <property type="protein sequence ID" value="JAT70286.1"/>
    <property type="molecule type" value="Transcribed_RNA"/>
</dbReference>
<feature type="compositionally biased region" description="Acidic residues" evidence="2">
    <location>
        <begin position="487"/>
        <end position="517"/>
    </location>
</feature>
<dbReference type="SMART" id="SM00368">
    <property type="entry name" value="LRR_RI"/>
    <property type="match status" value="10"/>
</dbReference>
<name>A0A1D1ZTL0_AUXPR</name>
<dbReference type="PANTHER" id="PTHR46761:SF2">
    <property type="entry name" value="RAN GTPASE-ACTIVATING PROTEIN 1"/>
    <property type="match status" value="1"/>
</dbReference>
<evidence type="ECO:0000256" key="1">
    <source>
        <dbReference type="ARBA" id="ARBA00004430"/>
    </source>
</evidence>
<reference evidence="3" key="1">
    <citation type="submission" date="2015-08" db="EMBL/GenBank/DDBJ databases">
        <authorList>
            <person name="Babu N.S."/>
            <person name="Beckwith C.J."/>
            <person name="Beseler K.G."/>
            <person name="Brison A."/>
            <person name="Carone J.V."/>
            <person name="Caskin T.P."/>
            <person name="Diamond M."/>
            <person name="Durham M.E."/>
            <person name="Foxe J.M."/>
            <person name="Go M."/>
            <person name="Henderson B.A."/>
            <person name="Jones I.B."/>
            <person name="McGettigan J.A."/>
            <person name="Micheletti S.J."/>
            <person name="Nasrallah M.E."/>
            <person name="Ortiz D."/>
            <person name="Piller C.R."/>
            <person name="Privatt S.R."/>
            <person name="Schneider S.L."/>
            <person name="Sharp S."/>
            <person name="Smith T.C."/>
            <person name="Stanton J.D."/>
            <person name="Ullery H.E."/>
            <person name="Wilson R.J."/>
            <person name="Serrano M.G."/>
            <person name="Buck G."/>
            <person name="Lee V."/>
            <person name="Wang Y."/>
            <person name="Carvalho R."/>
            <person name="Voegtly L."/>
            <person name="Shi R."/>
            <person name="Duckworth R."/>
            <person name="Johnson A."/>
            <person name="Loviza R."/>
            <person name="Walstead R."/>
            <person name="Shah Z."/>
            <person name="Kiflezghi M."/>
            <person name="Wade K."/>
            <person name="Ball S.L."/>
            <person name="Bradley K.W."/>
            <person name="Asai D.J."/>
            <person name="Bowman C.A."/>
            <person name="Russell D.A."/>
            <person name="Pope W.H."/>
            <person name="Jacobs-Sera D."/>
            <person name="Hendrix R.W."/>
            <person name="Hatfull G.F."/>
        </authorList>
    </citation>
    <scope>NUCLEOTIDE SEQUENCE</scope>
</reference>
<comment type="subcellular location">
    <subcellularLocation>
        <location evidence="1">Cytoplasm</location>
        <location evidence="1">Cytoskeleton</location>
        <location evidence="1">Cilium axoneme</location>
    </subcellularLocation>
</comment>
<evidence type="ECO:0000256" key="2">
    <source>
        <dbReference type="SAM" id="MobiDB-lite"/>
    </source>
</evidence>
<organism evidence="3">
    <name type="scientific">Auxenochlorella protothecoides</name>
    <name type="common">Green microalga</name>
    <name type="synonym">Chlorella protothecoides</name>
    <dbReference type="NCBI Taxonomy" id="3075"/>
    <lineage>
        <taxon>Eukaryota</taxon>
        <taxon>Viridiplantae</taxon>
        <taxon>Chlorophyta</taxon>
        <taxon>core chlorophytes</taxon>
        <taxon>Trebouxiophyceae</taxon>
        <taxon>Chlorellales</taxon>
        <taxon>Chlorellaceae</taxon>
        <taxon>Auxenochlorella</taxon>
    </lineage>
</organism>
<accession>A0A1D1ZTL0</accession>
<dbReference type="GO" id="GO:0005096">
    <property type="term" value="F:GTPase activator activity"/>
    <property type="evidence" value="ECO:0007669"/>
    <property type="project" value="InterPro"/>
</dbReference>
<dbReference type="SUPFAM" id="SSF52047">
    <property type="entry name" value="RNI-like"/>
    <property type="match status" value="1"/>
</dbReference>
<dbReference type="InterPro" id="IPR032675">
    <property type="entry name" value="LRR_dom_sf"/>
</dbReference>
<protein>
    <submittedName>
        <fullName evidence="3">Uncharacterized protein</fullName>
    </submittedName>
</protein>
<dbReference type="AlphaFoldDB" id="A0A1D1ZTL0"/>
<sequence length="528" mass="55467">MDTPWSLTAEQRADTVARIRANMASMAFFAKTPLNDAELSAAAAKLEAKAYAVAGVQGTVTNCHRPHAETLQAYISKLSQLVLERLAVGGDSSTDASQAAAQPTGHVDLTGTREFLTAEGAEEALAPMLTGTEPITRIKFSTKSFGADASAVAARAIARVAETLSHADMADIIAGRPEEEALRSLRTIAEALSRAPLVELDLSDNALGEKGIRAAAAAFANQTTLERLAFGNVGCSVHGCAALDELLPAPAALRALRLYNNMSGDEGARHIAALLRRAPALQEFSMVSSRVGTDGGAALFAALAGRGDTLLSLDLHDNPITHEALPQLLNLLAAAPKLRVLNLTDTGLGDVGTAAVLRTLGKVQPPLESLHLALNELARRSAGALAEVLPHLTSLRELDLRENELGSRGLVQAARGIPRLASLERLDLSANQSRRSGALAVADAVSSLKSLTFLGLDENEFSEEAIAEIDGILAQHEQSRVLGPLEENMEPSDDEDETEEEDEEDEDEGMADGEDDALAASLGGLGLN</sequence>
<dbReference type="Pfam" id="PF13516">
    <property type="entry name" value="LRR_6"/>
    <property type="match status" value="3"/>
</dbReference>
<dbReference type="Gene3D" id="3.80.10.10">
    <property type="entry name" value="Ribonuclease Inhibitor"/>
    <property type="match status" value="1"/>
</dbReference>
<dbReference type="PANTHER" id="PTHR46761">
    <property type="entry name" value="RAN GTPASE-ACTIVATING PROTEIN 1"/>
    <property type="match status" value="1"/>
</dbReference>
<dbReference type="GO" id="GO:0005930">
    <property type="term" value="C:axoneme"/>
    <property type="evidence" value="ECO:0007669"/>
    <property type="project" value="UniProtKB-SubCell"/>
</dbReference>
<proteinExistence type="predicted"/>